<reference evidence="2 3" key="1">
    <citation type="journal article" date="2018" name="BMC Genomics">
        <title>Comparative genome analyses reveal sequence features reflecting distinct modes of host-adaptation between dicot and monocot powdery mildew.</title>
        <authorList>
            <person name="Wu Y."/>
            <person name="Ma X."/>
            <person name="Pan Z."/>
            <person name="Kale S.D."/>
            <person name="Song Y."/>
            <person name="King H."/>
            <person name="Zhang Q."/>
            <person name="Presley C."/>
            <person name="Deng X."/>
            <person name="Wei C.I."/>
            <person name="Xiao S."/>
        </authorList>
    </citation>
    <scope>NUCLEOTIDE SEQUENCE [LARGE SCALE GENOMIC DNA]</scope>
    <source>
        <strain evidence="2">UMSG3</strain>
    </source>
</reference>
<name>A0A420IQ62_9PEZI</name>
<feature type="region of interest" description="Disordered" evidence="1">
    <location>
        <begin position="937"/>
        <end position="1012"/>
    </location>
</feature>
<sequence length="1482" mass="168291">MSVESANQMDQKLPTNIINDQQESWSLVFKDLCLQLEHAKSQKNQIDLLLLQNTIKDTVRRFCGNGIFISKSLIYCLVQQLENSDIRSRIHESLLVLIMEIVLQAEPSRFSERAVYLLTVCSSKFNTMDQLLIFDWVSLHNDYILPENIPRKEYIIKRSLPFLTKYLVDCKKNYAMRRWVGVLCLELHRELICSRESMDTYPNTEREQFGRLIIEEPDKILKIICAQILRCLCEHGTPVEKLFPHDYKEIVRNSFPHGIKEGKTWYESFQDYLRSISMQIDGYREQNGEVIILISSKFMKPDSSLFFENQIIYLGLERESITVLVPPTTTNINQIIEIYYHCIDILKLTVREPNTRSAFVIAEFQFKRNSQYNVVLNGEETKLSSNTFQLSQLHSEILKNHFVKFFPEIKIEMNSASNYVSDSNERHISNLSTHSSTCEFLVRRNISITKASNHSMAATRKTNILQTFPVKARKSMARKKEQEPKIQQRIMKTRAVKPKAKQPLVFSRRSIGDLQKTNVGFVENFSGQASEKDDLNVPTKKTVFKDQPKTPIPSNALPSMPSIFNSELSASEEVSLPIRNESPKSGDKYAAGDTRLVATAVENGESSTNMSNNIISGAVLEVRTKDDQNKHPSIVLKISQAGKKSKLRTNKERINFEIPKISFIEKSTTQTKPAYQEKITGSYPSKYFVDNNQKYSAAFSIPDCNAAIDVENLQQKDARSLGFIAEHSNDDICSPGFISSGSKPSPNATTRAISTVNESQSVNRSSVNQNPSLFSKRKLAFVKGINSFEDKIYDNHMIHTKEKIPHVNDMVSSQTRQFKIVNNMVCKPENNISLLGLASKSVLCEDLVPTEITTKNSYNMDSIKASALESSIIQKPIDTKISPEAITKLGVKVRRAFHEPTCSNMISQSSDLSKNLTVSEPITKATTSHELGITTSHFSKKRKSNGNDLDFNKKHKNEAQKLVPPDEDTLMLPDPGSLYEIKSGLETKQRSNEIKSSNPIVGQSADQTESKKPEEILVSNKISYLAECDKNTMALDNREFKRNIIDENLARKPQLISFGYQGARNQGQIGVSSKETEHQRIERRYPCTHFDEILPRKPSNKFEMSNNNINSAKVSAKNRAVDLSCTTCDSKLPISSQEASFTMKAPGLDSEINSAMISNPRRDLFGPSFEIPNQLGSTRIGPRTNSQGPKVTYNGSPIGVKDSQRYRIESLYIKSKSPIFEQRDISKKKISDTSGLKLNLPKRLEVGPLSPKTEAASGFLSHETNDDISFTDMKNNEVISQKTEQDPFFSRDPRLRRQNLFLDIMRGSAARLPESITNKNSNPSFCKSTLFFDPHIPTENEESRTHYLSRANIQQRSDKWNTAIRARYKGVSDTVHRIADDLIMRLAKEENRLRLLVDQYKKNGTNIVNQISKCHEEEQALILKCLVSGKTELLAVESKVRNSISDIHDSLRKNPVSRNLTQWKRTHDEVRLLIAQNRMRTK</sequence>
<gene>
    <name evidence="2" type="ORF">GcM3_077013</name>
</gene>
<dbReference type="Proteomes" id="UP000283383">
    <property type="component" value="Unassembled WGS sequence"/>
</dbReference>
<evidence type="ECO:0000313" key="3">
    <source>
        <dbReference type="Proteomes" id="UP000283383"/>
    </source>
</evidence>
<feature type="compositionally biased region" description="Basic and acidic residues" evidence="1">
    <location>
        <begin position="983"/>
        <end position="993"/>
    </location>
</feature>
<protein>
    <submittedName>
        <fullName evidence="2">Putative powdery mildew-specific protein</fullName>
    </submittedName>
</protein>
<feature type="compositionally biased region" description="Polar residues" evidence="1">
    <location>
        <begin position="994"/>
        <end position="1007"/>
    </location>
</feature>
<dbReference type="STRING" id="62708.A0A420IQ62"/>
<organism evidence="2 3">
    <name type="scientific">Golovinomyces cichoracearum</name>
    <dbReference type="NCBI Taxonomy" id="62708"/>
    <lineage>
        <taxon>Eukaryota</taxon>
        <taxon>Fungi</taxon>
        <taxon>Dikarya</taxon>
        <taxon>Ascomycota</taxon>
        <taxon>Pezizomycotina</taxon>
        <taxon>Leotiomycetes</taxon>
        <taxon>Erysiphales</taxon>
        <taxon>Erysiphaceae</taxon>
        <taxon>Golovinomyces</taxon>
    </lineage>
</organism>
<feature type="compositionally biased region" description="Polar residues" evidence="1">
    <location>
        <begin position="1183"/>
        <end position="1195"/>
    </location>
</feature>
<proteinExistence type="predicted"/>
<feature type="region of interest" description="Disordered" evidence="1">
    <location>
        <begin position="1176"/>
        <end position="1198"/>
    </location>
</feature>
<evidence type="ECO:0000313" key="2">
    <source>
        <dbReference type="EMBL" id="RKF76699.1"/>
    </source>
</evidence>
<evidence type="ECO:0000256" key="1">
    <source>
        <dbReference type="SAM" id="MobiDB-lite"/>
    </source>
</evidence>
<keyword evidence="3" id="KW-1185">Reference proteome</keyword>
<comment type="caution">
    <text evidence="2">The sequence shown here is derived from an EMBL/GenBank/DDBJ whole genome shotgun (WGS) entry which is preliminary data.</text>
</comment>
<accession>A0A420IQ62</accession>
<dbReference type="EMBL" id="MCBQ01007729">
    <property type="protein sequence ID" value="RKF76699.1"/>
    <property type="molecule type" value="Genomic_DNA"/>
</dbReference>